<evidence type="ECO:0000256" key="1">
    <source>
        <dbReference type="SAM" id="MobiDB-lite"/>
    </source>
</evidence>
<dbReference type="SUPFAM" id="SSF56672">
    <property type="entry name" value="DNA/RNA polymerases"/>
    <property type="match status" value="1"/>
</dbReference>
<dbReference type="GO" id="GO:0015074">
    <property type="term" value="P:DNA integration"/>
    <property type="evidence" value="ECO:0007669"/>
    <property type="project" value="InterPro"/>
</dbReference>
<dbReference type="GO" id="GO:0003677">
    <property type="term" value="F:DNA binding"/>
    <property type="evidence" value="ECO:0007669"/>
    <property type="project" value="InterPro"/>
</dbReference>
<sequence>MEPDSHDSEIQFGTAQRETPHSPGDSGFGQQLFGVTDEQTGLDTVLSLMSIRRAGRLLRSRLEVELFGDEPFSQSLVPEMPIGALCSFGGEPGPQEMAQTVAAVASFTEGTPVFSACIASTDDGPFHAVQSKLHNVAVQKLLTVLRHDLNSSETGRHILALGDDWEQLQGAHKIVEAVLGTRAPSTLVKRANSLLSYLRWFDRMNRFDLDPFSEECIWMYLQQLRESGAPCTKGSSALSAFRFAFHLLGFTGLGPALNSRRLIGVCELMLSQKRLLKQALVLTVAQVKGLHKFLRDTNLHVMDRAVIAYILFALYGRCRNSDLLMIHSVEPDFTEAGGYVIIQTSNHKTGRLASLKTRLMPIVIPARGVDGSIWVGDALSVFESAGVDLQTPIDGPLLHAPMGEPGISMERGLKASEVSSLVRKFVSCPEPSAAAPGNSVSSHSLKATTLSWCARFGLSPAVRSLLGRHASSLNETYAIYSRDLVCAPVAELQLVIDAIADGNFSPDSQRSEFFRKGHDSVAHEGEPGVHADVPEDDLGPCQTELGSNVSELLECSGGGVGVGKAQFDLRLDQVNVPAPLTVALKNSGVNTISSLAYSFGQPGQPISNEEFAQWVRQLEPSATVGGVASLKRLLFESQTQLLALLKEQVTNPDPQSAKKVPQAEKEARLANLRARLSGVLIEGHAEPAHSLLDQASQMYDQNILRYIPLEKCFSRLTELSVTAKTPAKHLEIEASKIVIKDRDLEHETTVQSSYQALESFKRRGLALDFAGIMSFPKHDRYVQLLFNHLNREPPVGYSRCSVSQLLAADRAAWCSLLEVNTKPRPDAAGVAALDTKLEEALKSYEVSFTLLPALSKQAAQKPPTAPVAGKPDGSSFSTAEEAAYPMKLAFHIAYFLAQQIVLQGWKPPAGELALPDEAVQFLASHSERYVADWRLGELKRWLGRAKELSAEESKLHSTLPDPVKGILAPKRLLLWKEMMTHYGYPDRCVFDEVVAGFELSGTAEHVPCFEPCFKPAKITESELEATALAGRKALLASIRSSGDDYIDSEVFAKTQDEVECGWLEGPYDPADLPANAVVSRRFGIKQGSGEKLKVRLIDDFSASGVNSTVQVDSNAKLHTLDVVAALCMELLRATPDAEWVGKTVDLSAAYRQLALSPKSRWVSFVAVFDPVSKSPKIYSMRALPFGASRSAYGFLRVAHSLWWLGCKMLKLAWSNFFDDFVTLARVSEFKSVSIAVDQFFKLLGWAVSSGDKDLPFASKFKALGVEVDLSSWKNGLVRFSNTEQRATELSERISEILHAGKLSVPEALSLRGRMQFANAQLWGRASKLCLNSVTAHAYSGEGPGISQDLVHYLNVFKSCLASAKPREVTSSWCSPMFLFTDASFSPENSEWPCGLGGVLIDQDGRQVSAFSCVLGFEALGVLGYPRKSTVIFEAELLALLVGLMLWKKKLRHKPCVCYVDNNATRDVSIAGKARTQPGLALVTELLMLEDEQADVGRMCCVPAFGSQSGCTAFTVHKHHAA</sequence>
<dbReference type="OrthoDB" id="412157at2759"/>
<dbReference type="Proteomes" id="UP001152797">
    <property type="component" value="Unassembled WGS sequence"/>
</dbReference>
<dbReference type="PANTHER" id="PTHR33050:SF7">
    <property type="entry name" value="RIBONUCLEASE H"/>
    <property type="match status" value="1"/>
</dbReference>
<proteinExistence type="predicted"/>
<dbReference type="EMBL" id="CAMXCT020002378">
    <property type="protein sequence ID" value="CAL1151101.1"/>
    <property type="molecule type" value="Genomic_DNA"/>
</dbReference>
<reference evidence="2" key="1">
    <citation type="submission" date="2022-10" db="EMBL/GenBank/DDBJ databases">
        <authorList>
            <person name="Chen Y."/>
            <person name="Dougan E. K."/>
            <person name="Chan C."/>
            <person name="Rhodes N."/>
            <person name="Thang M."/>
        </authorList>
    </citation>
    <scope>NUCLEOTIDE SEQUENCE</scope>
</reference>
<evidence type="ECO:0000313" key="4">
    <source>
        <dbReference type="Proteomes" id="UP001152797"/>
    </source>
</evidence>
<dbReference type="Gene3D" id="1.10.443.10">
    <property type="entry name" value="Intergrase catalytic core"/>
    <property type="match status" value="1"/>
</dbReference>
<dbReference type="InterPro" id="IPR052055">
    <property type="entry name" value="Hepadnavirus_pol/RT"/>
</dbReference>
<gene>
    <name evidence="2" type="ORF">C1SCF055_LOCUS24080</name>
</gene>
<reference evidence="3 4" key="2">
    <citation type="submission" date="2024-05" db="EMBL/GenBank/DDBJ databases">
        <authorList>
            <person name="Chen Y."/>
            <person name="Shah S."/>
            <person name="Dougan E. K."/>
            <person name="Thang M."/>
            <person name="Chan C."/>
        </authorList>
    </citation>
    <scope>NUCLEOTIDE SEQUENCE [LARGE SCALE GENOMIC DNA]</scope>
</reference>
<keyword evidence="3" id="KW-0548">Nucleotidyltransferase</keyword>
<keyword evidence="3" id="KW-0695">RNA-directed DNA polymerase</keyword>
<dbReference type="GO" id="GO:0003964">
    <property type="term" value="F:RNA-directed DNA polymerase activity"/>
    <property type="evidence" value="ECO:0007669"/>
    <property type="project" value="UniProtKB-KW"/>
</dbReference>
<dbReference type="InterPro" id="IPR043502">
    <property type="entry name" value="DNA/RNA_pol_sf"/>
</dbReference>
<comment type="caution">
    <text evidence="2">The sequence shown here is derived from an EMBL/GenBank/DDBJ whole genome shotgun (WGS) entry which is preliminary data.</text>
</comment>
<dbReference type="PANTHER" id="PTHR33050">
    <property type="entry name" value="REVERSE TRANSCRIPTASE DOMAIN-CONTAINING PROTEIN"/>
    <property type="match status" value="1"/>
</dbReference>
<dbReference type="InterPro" id="IPR013762">
    <property type="entry name" value="Integrase-like_cat_sf"/>
</dbReference>
<keyword evidence="3" id="KW-0808">Transferase</keyword>
<dbReference type="EMBL" id="CAMXCT030002378">
    <property type="protein sequence ID" value="CAL4785038.1"/>
    <property type="molecule type" value="Genomic_DNA"/>
</dbReference>
<organism evidence="2">
    <name type="scientific">Cladocopium goreaui</name>
    <dbReference type="NCBI Taxonomy" id="2562237"/>
    <lineage>
        <taxon>Eukaryota</taxon>
        <taxon>Sar</taxon>
        <taxon>Alveolata</taxon>
        <taxon>Dinophyceae</taxon>
        <taxon>Suessiales</taxon>
        <taxon>Symbiodiniaceae</taxon>
        <taxon>Cladocopium</taxon>
    </lineage>
</organism>
<evidence type="ECO:0000313" key="3">
    <source>
        <dbReference type="EMBL" id="CAL4785038.1"/>
    </source>
</evidence>
<accession>A0A9P1CUM9</accession>
<protein>
    <submittedName>
        <fullName evidence="3">Reverse transcriptase domain-containing protein</fullName>
    </submittedName>
</protein>
<dbReference type="GO" id="GO:0006310">
    <property type="term" value="P:DNA recombination"/>
    <property type="evidence" value="ECO:0007669"/>
    <property type="project" value="InterPro"/>
</dbReference>
<keyword evidence="4" id="KW-1185">Reference proteome</keyword>
<evidence type="ECO:0000313" key="2">
    <source>
        <dbReference type="EMBL" id="CAI3997726.1"/>
    </source>
</evidence>
<dbReference type="EMBL" id="CAMXCT010002378">
    <property type="protein sequence ID" value="CAI3997726.1"/>
    <property type="molecule type" value="Genomic_DNA"/>
</dbReference>
<feature type="region of interest" description="Disordered" evidence="1">
    <location>
        <begin position="1"/>
        <end position="32"/>
    </location>
</feature>
<name>A0A9P1CUM9_9DINO</name>